<dbReference type="Pfam" id="PF00226">
    <property type="entry name" value="DnaJ"/>
    <property type="match status" value="1"/>
</dbReference>
<dbReference type="RefSeq" id="XP_025420218.1">
    <property type="nucleotide sequence ID" value="XM_025564433.1"/>
</dbReference>
<feature type="domain" description="J" evidence="2">
    <location>
        <begin position="24"/>
        <end position="89"/>
    </location>
</feature>
<dbReference type="PROSITE" id="PS00636">
    <property type="entry name" value="DNAJ_1"/>
    <property type="match status" value="1"/>
</dbReference>
<gene>
    <name evidence="4 5" type="primary">LOC112690422</name>
</gene>
<sequence length="212" mass="25363">MWTNYKRLLNGIKVNTITSISYKSHYQALNIPKNATHKEIKDAYYRLSMIYHPDKNKGSEEAAKIFRDISEAYEVLGNVRQRRLYDSGANLNQKNAKHSTQQPFETMKTSSDMYKTDIRSREYNFNEWSKAHYTNVFQKQYTAREMLSKKKKNDDYAEQHNTYSAMAFLVFSTIFVLIYMMEYIKTAVHKHDEIKRFEKKKDSKLYNNNYYL</sequence>
<dbReference type="InterPro" id="IPR036869">
    <property type="entry name" value="J_dom_sf"/>
</dbReference>
<evidence type="ECO:0000313" key="4">
    <source>
        <dbReference type="RefSeq" id="XP_025420217.1"/>
    </source>
</evidence>
<organism evidence="3 4">
    <name type="scientific">Sipha flava</name>
    <name type="common">yellow sugarcane aphid</name>
    <dbReference type="NCBI Taxonomy" id="143950"/>
    <lineage>
        <taxon>Eukaryota</taxon>
        <taxon>Metazoa</taxon>
        <taxon>Ecdysozoa</taxon>
        <taxon>Arthropoda</taxon>
        <taxon>Hexapoda</taxon>
        <taxon>Insecta</taxon>
        <taxon>Pterygota</taxon>
        <taxon>Neoptera</taxon>
        <taxon>Paraneoptera</taxon>
        <taxon>Hemiptera</taxon>
        <taxon>Sternorrhyncha</taxon>
        <taxon>Aphidomorpha</taxon>
        <taxon>Aphidoidea</taxon>
        <taxon>Aphididae</taxon>
        <taxon>Sipha</taxon>
    </lineage>
</organism>
<dbReference type="AlphaFoldDB" id="A0A8B8GBX0"/>
<feature type="transmembrane region" description="Helical" evidence="1">
    <location>
        <begin position="163"/>
        <end position="181"/>
    </location>
</feature>
<keyword evidence="1" id="KW-1133">Transmembrane helix</keyword>
<evidence type="ECO:0000313" key="5">
    <source>
        <dbReference type="RefSeq" id="XP_025420218.1"/>
    </source>
</evidence>
<keyword evidence="1" id="KW-0472">Membrane</keyword>
<dbReference type="Proteomes" id="UP000694846">
    <property type="component" value="Unplaced"/>
</dbReference>
<dbReference type="SUPFAM" id="SSF46565">
    <property type="entry name" value="Chaperone J-domain"/>
    <property type="match status" value="1"/>
</dbReference>
<dbReference type="GeneID" id="112690422"/>
<evidence type="ECO:0000259" key="2">
    <source>
        <dbReference type="PROSITE" id="PS50076"/>
    </source>
</evidence>
<accession>A0A8B8GBX0</accession>
<keyword evidence="1" id="KW-0812">Transmembrane</keyword>
<evidence type="ECO:0000313" key="3">
    <source>
        <dbReference type="Proteomes" id="UP000694846"/>
    </source>
</evidence>
<dbReference type="Gene3D" id="1.10.287.110">
    <property type="entry name" value="DnaJ domain"/>
    <property type="match status" value="1"/>
</dbReference>
<dbReference type="PROSITE" id="PS50076">
    <property type="entry name" value="DNAJ_2"/>
    <property type="match status" value="1"/>
</dbReference>
<reference evidence="4 5" key="1">
    <citation type="submission" date="2025-04" db="UniProtKB">
        <authorList>
            <consortium name="RefSeq"/>
        </authorList>
    </citation>
    <scope>IDENTIFICATION</scope>
    <source>
        <tissue evidence="4 5">Whole body</tissue>
    </source>
</reference>
<dbReference type="OrthoDB" id="291007at2759"/>
<name>A0A8B8GBX0_9HEMI</name>
<keyword evidence="3" id="KW-1185">Reference proteome</keyword>
<protein>
    <submittedName>
        <fullName evidence="4 5">DnaJ homolog subfamily C member 30-like</fullName>
    </submittedName>
</protein>
<dbReference type="RefSeq" id="XP_025420217.1">
    <property type="nucleotide sequence ID" value="XM_025564432.1"/>
</dbReference>
<dbReference type="PRINTS" id="PR00625">
    <property type="entry name" value="JDOMAIN"/>
</dbReference>
<dbReference type="InterPro" id="IPR053025">
    <property type="entry name" value="Mito_ATP_Synthase-Asso"/>
</dbReference>
<proteinExistence type="predicted"/>
<evidence type="ECO:0000256" key="1">
    <source>
        <dbReference type="SAM" id="Phobius"/>
    </source>
</evidence>
<dbReference type="PANTHER" id="PTHR44873:SF1">
    <property type="entry name" value="DNAJ HOMOLOG SUBFAMILY C MEMBER 30, MITOCHONDRIAL"/>
    <property type="match status" value="1"/>
</dbReference>
<dbReference type="PANTHER" id="PTHR44873">
    <property type="entry name" value="DNAJ HOMOLOG SUBFAMILY C MEMBER 30, MITOCHONDRIAL"/>
    <property type="match status" value="1"/>
</dbReference>
<dbReference type="InterPro" id="IPR001623">
    <property type="entry name" value="DnaJ_domain"/>
</dbReference>
<dbReference type="CDD" id="cd06257">
    <property type="entry name" value="DnaJ"/>
    <property type="match status" value="1"/>
</dbReference>
<dbReference type="SMART" id="SM00271">
    <property type="entry name" value="DnaJ"/>
    <property type="match status" value="1"/>
</dbReference>
<dbReference type="InterPro" id="IPR018253">
    <property type="entry name" value="DnaJ_domain_CS"/>
</dbReference>